<organism evidence="2 3">
    <name type="scientific">Panagrellus redivivus</name>
    <name type="common">Microworm</name>
    <dbReference type="NCBI Taxonomy" id="6233"/>
    <lineage>
        <taxon>Eukaryota</taxon>
        <taxon>Metazoa</taxon>
        <taxon>Ecdysozoa</taxon>
        <taxon>Nematoda</taxon>
        <taxon>Chromadorea</taxon>
        <taxon>Rhabditida</taxon>
        <taxon>Tylenchina</taxon>
        <taxon>Panagrolaimomorpha</taxon>
        <taxon>Panagrolaimoidea</taxon>
        <taxon>Panagrolaimidae</taxon>
        <taxon>Panagrellus</taxon>
    </lineage>
</organism>
<keyword evidence="1" id="KW-1133">Transmembrane helix</keyword>
<evidence type="ECO:0000313" key="3">
    <source>
        <dbReference type="WBParaSite" id="Pan_g10506.t1"/>
    </source>
</evidence>
<accession>A0A7E4UN60</accession>
<dbReference type="AlphaFoldDB" id="A0A7E4UN60"/>
<dbReference type="WBParaSite" id="Pan_g10506.t1">
    <property type="protein sequence ID" value="Pan_g10506.t1"/>
    <property type="gene ID" value="Pan_g10506"/>
</dbReference>
<reference evidence="3" key="2">
    <citation type="submission" date="2020-10" db="UniProtKB">
        <authorList>
            <consortium name="WormBaseParasite"/>
        </authorList>
    </citation>
    <scope>IDENTIFICATION</scope>
</reference>
<keyword evidence="1" id="KW-0812">Transmembrane</keyword>
<feature type="transmembrane region" description="Helical" evidence="1">
    <location>
        <begin position="285"/>
        <end position="302"/>
    </location>
</feature>
<evidence type="ECO:0000256" key="1">
    <source>
        <dbReference type="SAM" id="Phobius"/>
    </source>
</evidence>
<protein>
    <submittedName>
        <fullName evidence="3">FBA_2 domain-containing protein</fullName>
    </submittedName>
</protein>
<sequence length="303" mass="35889">MAYPLSKFAYSFTERLQELAAPVELYHLQLADIDETVFKNDKIAVLHARRVSFDQNNVTAISKQWVTYDQGNHDILTTNFVSMRNCSLPDIFTHFIFKQLVFEPECITLYRSDIHENAIYRFQSCSRLNFRYCTIEKGVTAFSITKSLPLLKHVEFENSVADTEFFADLNDVFFLHNKRIYIFDDSNAYISKLNLKNIPYYFSTSIFKYCKLYRKDKPVEVSIETRNRFTEAQFISYILPLTYCLVGPTVSYEMCDDEILSVRISNKAQWHFWGLRWRLRGQKRNIFIVLGSAIFFYIYRLFN</sequence>
<keyword evidence="1" id="KW-0472">Membrane</keyword>
<keyword evidence="2" id="KW-1185">Reference proteome</keyword>
<reference evidence="2" key="1">
    <citation type="journal article" date="2013" name="Genetics">
        <title>The draft genome and transcriptome of Panagrellus redivivus are shaped by the harsh demands of a free-living lifestyle.</title>
        <authorList>
            <person name="Srinivasan J."/>
            <person name="Dillman A.R."/>
            <person name="Macchietto M.G."/>
            <person name="Heikkinen L."/>
            <person name="Lakso M."/>
            <person name="Fracchia K.M."/>
            <person name="Antoshechkin I."/>
            <person name="Mortazavi A."/>
            <person name="Wong G."/>
            <person name="Sternberg P.W."/>
        </authorList>
    </citation>
    <scope>NUCLEOTIDE SEQUENCE [LARGE SCALE GENOMIC DNA]</scope>
    <source>
        <strain evidence="2">MT8872</strain>
    </source>
</reference>
<evidence type="ECO:0000313" key="2">
    <source>
        <dbReference type="Proteomes" id="UP000492821"/>
    </source>
</evidence>
<dbReference type="Proteomes" id="UP000492821">
    <property type="component" value="Unassembled WGS sequence"/>
</dbReference>
<name>A0A7E4UN60_PANRE</name>
<proteinExistence type="predicted"/>